<dbReference type="PANTHER" id="PTHR12121:SF98">
    <property type="entry name" value="ENDONUCLEASE_EXONUCLEASE_PHOSPHATASE DOMAIN-CONTAINING PROTEIN"/>
    <property type="match status" value="1"/>
</dbReference>
<feature type="compositionally biased region" description="Polar residues" evidence="1">
    <location>
        <begin position="586"/>
        <end position="597"/>
    </location>
</feature>
<feature type="domain" description="Endonuclease/exonuclease/phosphatase" evidence="2">
    <location>
        <begin position="732"/>
        <end position="1040"/>
    </location>
</feature>
<dbReference type="PANTHER" id="PTHR12121">
    <property type="entry name" value="CARBON CATABOLITE REPRESSOR PROTEIN 4"/>
    <property type="match status" value="1"/>
</dbReference>
<proteinExistence type="predicted"/>
<dbReference type="Proteomes" id="UP000762676">
    <property type="component" value="Unassembled WGS sequence"/>
</dbReference>
<protein>
    <submittedName>
        <fullName evidence="3">Glucose-repressible alcohol dehydrogenase transcriptional effector</fullName>
    </submittedName>
</protein>
<dbReference type="SUPFAM" id="SSF56219">
    <property type="entry name" value="DNase I-like"/>
    <property type="match status" value="1"/>
</dbReference>
<feature type="compositionally biased region" description="Basic and acidic residues" evidence="1">
    <location>
        <begin position="77"/>
        <end position="97"/>
    </location>
</feature>
<dbReference type="EMBL" id="BMAT01014149">
    <property type="protein sequence ID" value="GFS27034.1"/>
    <property type="molecule type" value="Genomic_DNA"/>
</dbReference>
<organism evidence="3 4">
    <name type="scientific">Elysia marginata</name>
    <dbReference type="NCBI Taxonomy" id="1093978"/>
    <lineage>
        <taxon>Eukaryota</taxon>
        <taxon>Metazoa</taxon>
        <taxon>Spiralia</taxon>
        <taxon>Lophotrochozoa</taxon>
        <taxon>Mollusca</taxon>
        <taxon>Gastropoda</taxon>
        <taxon>Heterobranchia</taxon>
        <taxon>Euthyneura</taxon>
        <taxon>Panpulmonata</taxon>
        <taxon>Sacoglossa</taxon>
        <taxon>Placobranchoidea</taxon>
        <taxon>Plakobranchidae</taxon>
        <taxon>Elysia</taxon>
    </lineage>
</organism>
<feature type="compositionally biased region" description="Low complexity" evidence="1">
    <location>
        <begin position="528"/>
        <end position="541"/>
    </location>
</feature>
<feature type="compositionally biased region" description="Acidic residues" evidence="1">
    <location>
        <begin position="265"/>
        <end position="278"/>
    </location>
</feature>
<dbReference type="InterPro" id="IPR005135">
    <property type="entry name" value="Endo/exonuclease/phosphatase"/>
</dbReference>
<dbReference type="GO" id="GO:0000175">
    <property type="term" value="F:3'-5'-RNA exonuclease activity"/>
    <property type="evidence" value="ECO:0007669"/>
    <property type="project" value="TreeGrafter"/>
</dbReference>
<sequence>MKGVEPKRYRRNSGPTLHRSKRLLLDWTDWLTEKPFAFVYITLVKMPRVTRRSVAAKEDSTPEESPRTTSRGRRSATKKEEPKEEEVAIGEPRDATPKRGGRQAKAKEPETKTPDSKEKTTPKSRGRGRRGKDVVENEEEEEDKKEEEPKEMEKTEDAAKEPQGRGRGRNRSSNVSAAKTEASTSRSSSRPTRGRAAKEEETPPTEDKSVVEEKTVEESPTTTKSRGGRSRGKAKVETTPSPRPGRSSRRGRSAADEEKEKMETADTEEGKEEQEAQEDPVPASSKGEVEAESKKEASVPEPDSEKQSQEAKNLTPASKGTEEEVKTQEEPMDTAETKADESLPNKKTTESPKSTTPTKKRKLADDDNKTPAKKSKTEEEETSNTKDLSDYVVINKEDVPEADSKEVLDCVPKLPETPSEPQAPAEMETEASDSAEIVPPSKDGEPVIVPLTEAELAKQYSQSQVDRDEASSTLVEVGSEGATDTTAMSVRSLDVSDAVSMDSVSTTDDSAINPAGQRAATPSTDGKPVSAAATPTESPAPQQKDKEAKSTTSTEVKNSPAKEEVKSSSIQEIAKSSPVQEEVKGSSVQETAKSSPVQEEVKSPPVEPKVNQNNVKHSSEPVNSVPPVAQSEPSSVPTVPAESPVVTSTAAVATDPADQITRNGNGESPSKKNTSENSNPDAISKSPVKQALNAAPVNYTPSSTAIDKRKFVQNPNFPLDLMDPAFSFSVVSYNILAECHWKRGDYSFTPAEFMELDYRHSLLLKELDYLKGDIVCLQEVEPQYYKDTLLPAMTARGYSGSFLKRTQEYYAEGEATFVKSSRFIVKSSEGISLKDLAYKEVDESGLSSEVSAAVKQYLDRADIIMLTQLECVKTGKTLTVANIHVVYAPPAPDVQCIQIACAIKQLVAKAGNDLSPHIICGDFNSKVTMAGYQLAKDGYLSDEHIRTLQALEALTNTDGSSRSLIHHLWKAFQHTSSNLKSAYEVAMTKEPLYTSYTDHEHGCLDYVFFSSASLDNVGVLEALDPAVINAMPSAAIPSDHLSLKAVFRMK</sequence>
<feature type="compositionally biased region" description="Polar residues" evidence="1">
    <location>
        <begin position="610"/>
        <end position="622"/>
    </location>
</feature>
<comment type="caution">
    <text evidence="3">The sequence shown here is derived from an EMBL/GenBank/DDBJ whole genome shotgun (WGS) entry which is preliminary data.</text>
</comment>
<feature type="compositionally biased region" description="Acidic residues" evidence="1">
    <location>
        <begin position="136"/>
        <end position="145"/>
    </location>
</feature>
<feature type="region of interest" description="Disordered" evidence="1">
    <location>
        <begin position="458"/>
        <end position="693"/>
    </location>
</feature>
<feature type="compositionally biased region" description="Basic and acidic residues" evidence="1">
    <location>
        <begin position="105"/>
        <end position="121"/>
    </location>
</feature>
<dbReference type="InterPro" id="IPR050410">
    <property type="entry name" value="CCR4/nocturin_mRNA_transcr"/>
</dbReference>
<dbReference type="Gene3D" id="3.60.10.10">
    <property type="entry name" value="Endonuclease/exonuclease/phosphatase"/>
    <property type="match status" value="1"/>
</dbReference>
<name>A0AAV4JWG4_9GAST</name>
<reference evidence="3 4" key="1">
    <citation type="journal article" date="2021" name="Elife">
        <title>Chloroplast acquisition without the gene transfer in kleptoplastic sea slugs, Plakobranchus ocellatus.</title>
        <authorList>
            <person name="Maeda T."/>
            <person name="Takahashi S."/>
            <person name="Yoshida T."/>
            <person name="Shimamura S."/>
            <person name="Takaki Y."/>
            <person name="Nagai Y."/>
            <person name="Toyoda A."/>
            <person name="Suzuki Y."/>
            <person name="Arimoto A."/>
            <person name="Ishii H."/>
            <person name="Satoh N."/>
            <person name="Nishiyama T."/>
            <person name="Hasebe M."/>
            <person name="Maruyama T."/>
            <person name="Minagawa J."/>
            <person name="Obokata J."/>
            <person name="Shigenobu S."/>
        </authorList>
    </citation>
    <scope>NUCLEOTIDE SEQUENCE [LARGE SCALE GENOMIC DNA]</scope>
</reference>
<keyword evidence="4" id="KW-1185">Reference proteome</keyword>
<feature type="compositionally biased region" description="Basic and acidic residues" evidence="1">
    <location>
        <begin position="55"/>
        <end position="66"/>
    </location>
</feature>
<feature type="region of interest" description="Disordered" evidence="1">
    <location>
        <begin position="50"/>
        <end position="446"/>
    </location>
</feature>
<feature type="compositionally biased region" description="Low complexity" evidence="1">
    <location>
        <begin position="171"/>
        <end position="191"/>
    </location>
</feature>
<feature type="compositionally biased region" description="Basic and acidic residues" evidence="1">
    <location>
        <begin position="287"/>
        <end position="309"/>
    </location>
</feature>
<evidence type="ECO:0000259" key="2">
    <source>
        <dbReference type="Pfam" id="PF03372"/>
    </source>
</evidence>
<feature type="compositionally biased region" description="Basic and acidic residues" evidence="1">
    <location>
        <begin position="146"/>
        <end position="164"/>
    </location>
</feature>
<feature type="compositionally biased region" description="Basic and acidic residues" evidence="1">
    <location>
        <begin position="320"/>
        <end position="350"/>
    </location>
</feature>
<feature type="compositionally biased region" description="Basic and acidic residues" evidence="1">
    <location>
        <begin position="383"/>
        <end position="408"/>
    </location>
</feature>
<dbReference type="InterPro" id="IPR036691">
    <property type="entry name" value="Endo/exonu/phosph_ase_sf"/>
</dbReference>
<gene>
    <name evidence="3" type="ORF">ElyMa_007074700</name>
</gene>
<evidence type="ECO:0000313" key="3">
    <source>
        <dbReference type="EMBL" id="GFS27034.1"/>
    </source>
</evidence>
<feature type="compositionally biased region" description="Basic and acidic residues" evidence="1">
    <location>
        <begin position="253"/>
        <end position="264"/>
    </location>
</feature>
<accession>A0AAV4JWG4</accession>
<dbReference type="Pfam" id="PF03372">
    <property type="entry name" value="Exo_endo_phos"/>
    <property type="match status" value="1"/>
</dbReference>
<evidence type="ECO:0000256" key="1">
    <source>
        <dbReference type="SAM" id="MobiDB-lite"/>
    </source>
</evidence>
<evidence type="ECO:0000313" key="4">
    <source>
        <dbReference type="Proteomes" id="UP000762676"/>
    </source>
</evidence>
<feature type="compositionally biased region" description="Low complexity" evidence="1">
    <location>
        <begin position="495"/>
        <end position="511"/>
    </location>
</feature>
<dbReference type="AlphaFoldDB" id="A0AAV4JWG4"/>
<feature type="compositionally biased region" description="Basic and acidic residues" evidence="1">
    <location>
        <begin position="196"/>
        <end position="217"/>
    </location>
</feature>